<dbReference type="AlphaFoldDB" id="A0A7T7S2A0"/>
<keyword evidence="1" id="KW-0812">Transmembrane</keyword>
<keyword evidence="3" id="KW-1185">Reference proteome</keyword>
<reference evidence="2 3" key="1">
    <citation type="submission" date="2020-12" db="EMBL/GenBank/DDBJ databases">
        <authorList>
            <person name="Zhou J."/>
        </authorList>
    </citation>
    <scope>NUCLEOTIDE SEQUENCE [LARGE SCALE GENOMIC DNA]</scope>
    <source>
        <strain evidence="2 3">CCUG 61299</strain>
    </source>
</reference>
<feature type="transmembrane region" description="Helical" evidence="1">
    <location>
        <begin position="54"/>
        <end position="70"/>
    </location>
</feature>
<dbReference type="EMBL" id="CP066802">
    <property type="protein sequence ID" value="QQM67470.1"/>
    <property type="molecule type" value="Genomic_DNA"/>
</dbReference>
<accession>A0A7T7S2A0</accession>
<protein>
    <submittedName>
        <fullName evidence="2">PrgI family protein</fullName>
    </submittedName>
</protein>
<evidence type="ECO:0000313" key="3">
    <source>
        <dbReference type="Proteomes" id="UP000595895"/>
    </source>
</evidence>
<dbReference type="Proteomes" id="UP000595895">
    <property type="component" value="Chromosome"/>
</dbReference>
<keyword evidence="1" id="KW-1133">Transmembrane helix</keyword>
<name>A0A7T7S2A0_9ACTO</name>
<dbReference type="RefSeq" id="WP_200276086.1">
    <property type="nucleotide sequence ID" value="NZ_CP066802.1"/>
</dbReference>
<keyword evidence="1" id="KW-0472">Membrane</keyword>
<evidence type="ECO:0000256" key="1">
    <source>
        <dbReference type="SAM" id="Phobius"/>
    </source>
</evidence>
<dbReference type="KEGG" id="awe:JG540_00750"/>
<sequence length="133" mass="15486">MALEIKVYREITAYQSKPMLGMTWRQMGCVAVGLPVVGGIYALCLWAGQSELGSWLAALLTMPFIAFGWVRPKGLSFETYLRYIWRYKWEPQRRLYKSESLTVPQIDSERYVDAVRSQKVPKRAVVRRLELEH</sequence>
<dbReference type="InterPro" id="IPR024414">
    <property type="entry name" value="Uncharacterised_PrgI"/>
</dbReference>
<feature type="transmembrane region" description="Helical" evidence="1">
    <location>
        <begin position="27"/>
        <end position="48"/>
    </location>
</feature>
<evidence type="ECO:0000313" key="2">
    <source>
        <dbReference type="EMBL" id="QQM67470.1"/>
    </source>
</evidence>
<dbReference type="Pfam" id="PF12666">
    <property type="entry name" value="PrgI"/>
    <property type="match status" value="1"/>
</dbReference>
<gene>
    <name evidence="2" type="ORF">JG540_00750</name>
</gene>
<proteinExistence type="predicted"/>
<organism evidence="2 3">
    <name type="scientific">Actinomyces weissii</name>
    <dbReference type="NCBI Taxonomy" id="675090"/>
    <lineage>
        <taxon>Bacteria</taxon>
        <taxon>Bacillati</taxon>
        <taxon>Actinomycetota</taxon>
        <taxon>Actinomycetes</taxon>
        <taxon>Actinomycetales</taxon>
        <taxon>Actinomycetaceae</taxon>
        <taxon>Actinomyces</taxon>
    </lineage>
</organism>